<name>A0A9Y2ICQ5_9PSEU</name>
<reference evidence="1 2" key="1">
    <citation type="submission" date="2023-06" db="EMBL/GenBank/DDBJ databases">
        <authorList>
            <person name="Oyuntsetseg B."/>
            <person name="Kim S.B."/>
        </authorList>
    </citation>
    <scope>NUCLEOTIDE SEQUENCE [LARGE SCALE GENOMIC DNA]</scope>
    <source>
        <strain evidence="1 2">2-15</strain>
    </source>
</reference>
<gene>
    <name evidence="1" type="ORF">QRX50_31435</name>
</gene>
<organism evidence="1 2">
    <name type="scientific">Amycolatopsis carbonis</name>
    <dbReference type="NCBI Taxonomy" id="715471"/>
    <lineage>
        <taxon>Bacteria</taxon>
        <taxon>Bacillati</taxon>
        <taxon>Actinomycetota</taxon>
        <taxon>Actinomycetes</taxon>
        <taxon>Pseudonocardiales</taxon>
        <taxon>Pseudonocardiaceae</taxon>
        <taxon>Amycolatopsis</taxon>
    </lineage>
</organism>
<dbReference type="AlphaFoldDB" id="A0A9Y2ICQ5"/>
<proteinExistence type="predicted"/>
<sequence>MNHTTTFIQKPSDHHGEPCTWCNLDYTDCSTNIYVDDYDGNEDVHHSCVPCIEYVIKGAHFGDRDPKVEISLYPRHQTENDKAAA</sequence>
<evidence type="ECO:0000313" key="2">
    <source>
        <dbReference type="Proteomes" id="UP001236014"/>
    </source>
</evidence>
<dbReference type="RefSeq" id="WP_285966735.1">
    <property type="nucleotide sequence ID" value="NZ_CP127294.1"/>
</dbReference>
<protein>
    <submittedName>
        <fullName evidence="1">Uncharacterized protein</fullName>
    </submittedName>
</protein>
<dbReference type="Proteomes" id="UP001236014">
    <property type="component" value="Chromosome"/>
</dbReference>
<keyword evidence="2" id="KW-1185">Reference proteome</keyword>
<evidence type="ECO:0000313" key="1">
    <source>
        <dbReference type="EMBL" id="WIX75973.1"/>
    </source>
</evidence>
<dbReference type="KEGG" id="acab:QRX50_31435"/>
<accession>A0A9Y2ICQ5</accession>
<dbReference type="EMBL" id="CP127294">
    <property type="protein sequence ID" value="WIX75973.1"/>
    <property type="molecule type" value="Genomic_DNA"/>
</dbReference>